<dbReference type="PANTHER" id="PTHR46816">
    <property type="entry name" value="OS01G0273500 PROTEIN"/>
    <property type="match status" value="1"/>
</dbReference>
<dbReference type="AlphaFoldDB" id="A0A9D5A8R0"/>
<name>A0A9D5A8R0_PEA</name>
<accession>A0A9D5A8R0</accession>
<proteinExistence type="predicted"/>
<dbReference type="Gramene" id="Psat06G0443500-T2">
    <property type="protein sequence ID" value="KAI5399066.1"/>
    <property type="gene ID" value="KIW84_064435"/>
</dbReference>
<evidence type="ECO:0000313" key="1">
    <source>
        <dbReference type="EMBL" id="KAI5399066.1"/>
    </source>
</evidence>
<reference evidence="1 2" key="1">
    <citation type="journal article" date="2022" name="Nat. Genet.">
        <title>Improved pea reference genome and pan-genome highlight genomic features and evolutionary characteristics.</title>
        <authorList>
            <person name="Yang T."/>
            <person name="Liu R."/>
            <person name="Luo Y."/>
            <person name="Hu S."/>
            <person name="Wang D."/>
            <person name="Wang C."/>
            <person name="Pandey M.K."/>
            <person name="Ge S."/>
            <person name="Xu Q."/>
            <person name="Li N."/>
            <person name="Li G."/>
            <person name="Huang Y."/>
            <person name="Saxena R.K."/>
            <person name="Ji Y."/>
            <person name="Li M."/>
            <person name="Yan X."/>
            <person name="He Y."/>
            <person name="Liu Y."/>
            <person name="Wang X."/>
            <person name="Xiang C."/>
            <person name="Varshney R.K."/>
            <person name="Ding H."/>
            <person name="Gao S."/>
            <person name="Zong X."/>
        </authorList>
    </citation>
    <scope>NUCLEOTIDE SEQUENCE [LARGE SCALE GENOMIC DNA]</scope>
    <source>
        <strain evidence="1 2">cv. Zhongwan 6</strain>
    </source>
</reference>
<sequence>RTRMASMLLYRLLQKGYSSVMNSIVEDETAEKEKQRKMAFQLQQTSSNANPNVNANVNVNVNANVHSVEVLQQKSRDEKMEDKFAMSSPSIANPTVFQGVFCRDLTVVGNLLSQRFSSRSIPVKYEALSC</sequence>
<evidence type="ECO:0000313" key="2">
    <source>
        <dbReference type="Proteomes" id="UP001058974"/>
    </source>
</evidence>
<dbReference type="EMBL" id="JAMSHJ010000006">
    <property type="protein sequence ID" value="KAI5399066.1"/>
    <property type="molecule type" value="Genomic_DNA"/>
</dbReference>
<gene>
    <name evidence="1" type="ORF">KIW84_064435</name>
</gene>
<organism evidence="1 2">
    <name type="scientific">Pisum sativum</name>
    <name type="common">Garden pea</name>
    <name type="synonym">Lathyrus oleraceus</name>
    <dbReference type="NCBI Taxonomy" id="3888"/>
    <lineage>
        <taxon>Eukaryota</taxon>
        <taxon>Viridiplantae</taxon>
        <taxon>Streptophyta</taxon>
        <taxon>Embryophyta</taxon>
        <taxon>Tracheophyta</taxon>
        <taxon>Spermatophyta</taxon>
        <taxon>Magnoliopsida</taxon>
        <taxon>eudicotyledons</taxon>
        <taxon>Gunneridae</taxon>
        <taxon>Pentapetalae</taxon>
        <taxon>rosids</taxon>
        <taxon>fabids</taxon>
        <taxon>Fabales</taxon>
        <taxon>Fabaceae</taxon>
        <taxon>Papilionoideae</taxon>
        <taxon>50 kb inversion clade</taxon>
        <taxon>NPAAA clade</taxon>
        <taxon>Hologalegina</taxon>
        <taxon>IRL clade</taxon>
        <taxon>Fabeae</taxon>
        <taxon>Lathyrus</taxon>
    </lineage>
</organism>
<comment type="caution">
    <text evidence="1">The sequence shown here is derived from an EMBL/GenBank/DDBJ whole genome shotgun (WGS) entry which is preliminary data.</text>
</comment>
<dbReference type="PANTHER" id="PTHR46816:SF1">
    <property type="entry name" value="TETRATRICOPEPTIDE REPEAT (TPR)-LIKE SUPERFAMILY PROTEIN"/>
    <property type="match status" value="1"/>
</dbReference>
<dbReference type="Proteomes" id="UP001058974">
    <property type="component" value="Chromosome 6"/>
</dbReference>
<keyword evidence="2" id="KW-1185">Reference proteome</keyword>
<feature type="non-terminal residue" evidence="1">
    <location>
        <position position="1"/>
    </location>
</feature>
<protein>
    <submittedName>
        <fullName evidence="1">Uncharacterized protein</fullName>
    </submittedName>
</protein>